<gene>
    <name evidence="2" type="ORF">OVN521_LOCUS41861</name>
</gene>
<dbReference type="GO" id="GO:0008104">
    <property type="term" value="P:intracellular protein localization"/>
    <property type="evidence" value="ECO:0007669"/>
    <property type="project" value="TreeGrafter"/>
</dbReference>
<dbReference type="GO" id="GO:0019901">
    <property type="term" value="F:protein kinase binding"/>
    <property type="evidence" value="ECO:0007669"/>
    <property type="project" value="TreeGrafter"/>
</dbReference>
<keyword evidence="3" id="KW-1185">Reference proteome</keyword>
<sequence>MTPQGILKESKLTEKWVTREISNFDYLMMLNTVAGRTYNDLNQYPIFPWILKDYTYESFDDPTGLMKKFHYARNYSNAASVMHYLIRMEPFTTYHIQLQSGKFDIADRQFHSFQSAWLNIMDSPNQVKELIPEFFYL</sequence>
<protein>
    <recommendedName>
        <fullName evidence="1">BEACH domain-containing protein</fullName>
    </recommendedName>
</protein>
<dbReference type="PANTHER" id="PTHR13743:SF112">
    <property type="entry name" value="BEACH DOMAIN-CONTAINING PROTEIN"/>
    <property type="match status" value="1"/>
</dbReference>
<dbReference type="AlphaFoldDB" id="A0A820WUJ2"/>
<evidence type="ECO:0000313" key="2">
    <source>
        <dbReference type="EMBL" id="CAF4521491.1"/>
    </source>
</evidence>
<dbReference type="InterPro" id="IPR000409">
    <property type="entry name" value="BEACH_dom"/>
</dbReference>
<reference evidence="2" key="1">
    <citation type="submission" date="2021-02" db="EMBL/GenBank/DDBJ databases">
        <authorList>
            <person name="Nowell W R."/>
        </authorList>
    </citation>
    <scope>NUCLEOTIDE SEQUENCE</scope>
</reference>
<evidence type="ECO:0000259" key="1">
    <source>
        <dbReference type="PROSITE" id="PS50197"/>
    </source>
</evidence>
<dbReference type="PROSITE" id="PS50197">
    <property type="entry name" value="BEACH"/>
    <property type="match status" value="1"/>
</dbReference>
<proteinExistence type="predicted"/>
<feature type="domain" description="BEACH" evidence="1">
    <location>
        <begin position="1"/>
        <end position="137"/>
    </location>
</feature>
<organism evidence="2 3">
    <name type="scientific">Rotaria magnacalcarata</name>
    <dbReference type="NCBI Taxonomy" id="392030"/>
    <lineage>
        <taxon>Eukaryota</taxon>
        <taxon>Metazoa</taxon>
        <taxon>Spiralia</taxon>
        <taxon>Gnathifera</taxon>
        <taxon>Rotifera</taxon>
        <taxon>Eurotatoria</taxon>
        <taxon>Bdelloidea</taxon>
        <taxon>Philodinida</taxon>
        <taxon>Philodinidae</taxon>
        <taxon>Rotaria</taxon>
    </lineage>
</organism>
<dbReference type="SMART" id="SM01026">
    <property type="entry name" value="Beach"/>
    <property type="match status" value="1"/>
</dbReference>
<dbReference type="InterPro" id="IPR036372">
    <property type="entry name" value="BEACH_dom_sf"/>
</dbReference>
<evidence type="ECO:0000313" key="3">
    <source>
        <dbReference type="Proteomes" id="UP000663866"/>
    </source>
</evidence>
<dbReference type="SUPFAM" id="SSF81837">
    <property type="entry name" value="BEACH domain"/>
    <property type="match status" value="1"/>
</dbReference>
<dbReference type="Pfam" id="PF02138">
    <property type="entry name" value="Beach"/>
    <property type="match status" value="1"/>
</dbReference>
<dbReference type="EMBL" id="CAJOBG010056442">
    <property type="protein sequence ID" value="CAF4521491.1"/>
    <property type="molecule type" value="Genomic_DNA"/>
</dbReference>
<name>A0A820WUJ2_9BILA</name>
<dbReference type="Proteomes" id="UP000663866">
    <property type="component" value="Unassembled WGS sequence"/>
</dbReference>
<accession>A0A820WUJ2</accession>
<comment type="caution">
    <text evidence="2">The sequence shown here is derived from an EMBL/GenBank/DDBJ whole genome shotgun (WGS) entry which is preliminary data.</text>
</comment>
<dbReference type="GO" id="GO:0005829">
    <property type="term" value="C:cytosol"/>
    <property type="evidence" value="ECO:0007669"/>
    <property type="project" value="TreeGrafter"/>
</dbReference>
<dbReference type="InterPro" id="IPR050865">
    <property type="entry name" value="BEACH_Domain"/>
</dbReference>
<dbReference type="GO" id="GO:0016020">
    <property type="term" value="C:membrane"/>
    <property type="evidence" value="ECO:0007669"/>
    <property type="project" value="TreeGrafter"/>
</dbReference>
<dbReference type="PANTHER" id="PTHR13743">
    <property type="entry name" value="BEIGE/BEACH-RELATED"/>
    <property type="match status" value="1"/>
</dbReference>
<feature type="non-terminal residue" evidence="2">
    <location>
        <position position="1"/>
    </location>
</feature>
<dbReference type="Gene3D" id="1.10.1540.10">
    <property type="entry name" value="BEACH domain"/>
    <property type="match status" value="2"/>
</dbReference>